<dbReference type="GO" id="GO:0007131">
    <property type="term" value="P:reciprocal meiotic recombination"/>
    <property type="evidence" value="ECO:0007669"/>
    <property type="project" value="InterPro"/>
</dbReference>
<feature type="region of interest" description="Disordered" evidence="1">
    <location>
        <begin position="120"/>
        <end position="158"/>
    </location>
</feature>
<dbReference type="OrthoDB" id="4022833at2759"/>
<feature type="compositionally biased region" description="Polar residues" evidence="1">
    <location>
        <begin position="141"/>
        <end position="150"/>
    </location>
</feature>
<feature type="compositionally biased region" description="Polar residues" evidence="1">
    <location>
        <begin position="194"/>
        <end position="219"/>
    </location>
</feature>
<feature type="compositionally biased region" description="Low complexity" evidence="1">
    <location>
        <begin position="122"/>
        <end position="134"/>
    </location>
</feature>
<dbReference type="EMBL" id="CANTUO010000003">
    <property type="protein sequence ID" value="CAI5758665.1"/>
    <property type="molecule type" value="Genomic_DNA"/>
</dbReference>
<name>A0A9W4TYI1_9ASCO</name>
<reference evidence="2" key="1">
    <citation type="submission" date="2022-12" db="EMBL/GenBank/DDBJ databases">
        <authorList>
            <person name="Brejova B."/>
        </authorList>
    </citation>
    <scope>NUCLEOTIDE SEQUENCE</scope>
</reference>
<dbReference type="InterPro" id="IPR004354">
    <property type="entry name" value="Meiotic_Rec114"/>
</dbReference>
<evidence type="ECO:0000313" key="2">
    <source>
        <dbReference type="EMBL" id="CAI5758665.1"/>
    </source>
</evidence>
<protein>
    <submittedName>
        <fullName evidence="2">Uncharacterized protein</fullName>
    </submittedName>
</protein>
<comment type="caution">
    <text evidence="2">The sequence shown here is derived from an EMBL/GenBank/DDBJ whole genome shotgun (WGS) entry which is preliminary data.</text>
</comment>
<evidence type="ECO:0000256" key="1">
    <source>
        <dbReference type="SAM" id="MobiDB-lite"/>
    </source>
</evidence>
<dbReference type="Pfam" id="PF03525">
    <property type="entry name" value="Meiotic_rec114"/>
    <property type="match status" value="1"/>
</dbReference>
<dbReference type="Proteomes" id="UP001152885">
    <property type="component" value="Unassembled WGS sequence"/>
</dbReference>
<gene>
    <name evidence="2" type="ORF">CANVERA_P3177</name>
</gene>
<feature type="region of interest" description="Disordered" evidence="1">
    <location>
        <begin position="192"/>
        <end position="219"/>
    </location>
</feature>
<keyword evidence="3" id="KW-1185">Reference proteome</keyword>
<proteinExistence type="predicted"/>
<accession>A0A9W4TYI1</accession>
<sequence length="295" mass="33747">MTVIKCFNINKFSIMKGDSWHHYPQRSELSINMVKAMVDFNVEVQWKGAILDKFMLNMDDKCVTTLLSRFPCIGLKQSDINGSILVRFQISLVNESDFEKCCKFLQQELKANVNNKLNDPISSQQFQNDNSQSSHLHLPVTSPQQNILHPNSNQSQNYNNVNLDQLIQALSNATNSQSPTQQQSPFLQPELSYPLQSQPRNTTISPNSISSPQGMMSQTITPQSLSPQAYLQPQYFPYYNQNQKESQKQGIKIPLNDITDLKTLSDSQLRAIIRNQLKQPEFIELVKRLDKIIKN</sequence>
<dbReference type="AlphaFoldDB" id="A0A9W4TYI1"/>
<organism evidence="2 3">
    <name type="scientific">Candida verbasci</name>
    <dbReference type="NCBI Taxonomy" id="1227364"/>
    <lineage>
        <taxon>Eukaryota</taxon>
        <taxon>Fungi</taxon>
        <taxon>Dikarya</taxon>
        <taxon>Ascomycota</taxon>
        <taxon>Saccharomycotina</taxon>
        <taxon>Pichiomycetes</taxon>
        <taxon>Debaryomycetaceae</taxon>
        <taxon>Candida/Lodderomyces clade</taxon>
        <taxon>Candida</taxon>
    </lineage>
</organism>
<evidence type="ECO:0000313" key="3">
    <source>
        <dbReference type="Proteomes" id="UP001152885"/>
    </source>
</evidence>